<evidence type="ECO:0000313" key="4">
    <source>
        <dbReference type="Proteomes" id="UP000242699"/>
    </source>
</evidence>
<feature type="region of interest" description="Disordered" evidence="1">
    <location>
        <begin position="296"/>
        <end position="321"/>
    </location>
</feature>
<dbReference type="Proteomes" id="UP000242699">
    <property type="component" value="Unassembled WGS sequence"/>
</dbReference>
<dbReference type="Pfam" id="PF20613">
    <property type="entry name" value="HipA_2"/>
    <property type="match status" value="1"/>
</dbReference>
<name>A0A2T2WWZ1_9FIRM</name>
<sequence>MRTPQHSIRIMKAVDFVRKQRSGGSKPLLLRLEDGRIAHVKFQRNPQTTRSLVNDLIGTLLGHSLKAPVAEAVLVDVPSTLRAQIPYLTKYRWLPGLQFGTIYIEDAIPIKQSKRHQDISNWSELPLCALLETWLFNQDVKLSHVLCVPENGMSRFMIVDHGFIFPSGPLWSIHDLKRRKGEFPSPDALTWLALRSPHRFNFEDALNRISALSSDNITSVISLVPAEWGLSSQRMRAIADFLAYRQKKLGNVATKFQTLWNRNKEEVDDDVKTPDSPSSSLNLPLVAEPVTFHEVPHIPDVPFKEDMSQSSEKESKKSDPR</sequence>
<feature type="domain" description="HipA-like kinase" evidence="2">
    <location>
        <begin position="15"/>
        <end position="236"/>
    </location>
</feature>
<reference evidence="3 4" key="1">
    <citation type="journal article" date="2014" name="BMC Genomics">
        <title>Comparison of environmental and isolate Sulfobacillus genomes reveals diverse carbon, sulfur, nitrogen, and hydrogen metabolisms.</title>
        <authorList>
            <person name="Justice N.B."/>
            <person name="Norman A."/>
            <person name="Brown C.T."/>
            <person name="Singh A."/>
            <person name="Thomas B.C."/>
            <person name="Banfield J.F."/>
        </authorList>
    </citation>
    <scope>NUCLEOTIDE SEQUENCE [LARGE SCALE GENOMIC DNA]</scope>
    <source>
        <strain evidence="3">AMDSBA1</strain>
    </source>
</reference>
<organism evidence="3 4">
    <name type="scientific">Sulfobacillus benefaciens</name>
    <dbReference type="NCBI Taxonomy" id="453960"/>
    <lineage>
        <taxon>Bacteria</taxon>
        <taxon>Bacillati</taxon>
        <taxon>Bacillota</taxon>
        <taxon>Clostridia</taxon>
        <taxon>Eubacteriales</taxon>
        <taxon>Clostridiales Family XVII. Incertae Sedis</taxon>
        <taxon>Sulfobacillus</taxon>
    </lineage>
</organism>
<dbReference type="AlphaFoldDB" id="A0A2T2WWZ1"/>
<proteinExistence type="predicted"/>
<accession>A0A2T2WWZ1</accession>
<gene>
    <name evidence="3" type="ORF">C7B43_13230</name>
</gene>
<protein>
    <recommendedName>
        <fullName evidence="2">HipA-like kinase domain-containing protein</fullName>
    </recommendedName>
</protein>
<dbReference type="InterPro" id="IPR046748">
    <property type="entry name" value="HipA_2"/>
</dbReference>
<evidence type="ECO:0000313" key="3">
    <source>
        <dbReference type="EMBL" id="PSR26736.1"/>
    </source>
</evidence>
<dbReference type="EMBL" id="PXYT01000033">
    <property type="protein sequence ID" value="PSR26736.1"/>
    <property type="molecule type" value="Genomic_DNA"/>
</dbReference>
<evidence type="ECO:0000256" key="1">
    <source>
        <dbReference type="SAM" id="MobiDB-lite"/>
    </source>
</evidence>
<evidence type="ECO:0000259" key="2">
    <source>
        <dbReference type="Pfam" id="PF20613"/>
    </source>
</evidence>
<comment type="caution">
    <text evidence="3">The sequence shown here is derived from an EMBL/GenBank/DDBJ whole genome shotgun (WGS) entry which is preliminary data.</text>
</comment>